<dbReference type="SMART" id="SM00355">
    <property type="entry name" value="ZnF_C2H2"/>
    <property type="match status" value="10"/>
</dbReference>
<protein>
    <recommendedName>
        <fullName evidence="8">C2H2-type domain-containing protein</fullName>
    </recommendedName>
</protein>
<accession>A0A8J2JUB9</accession>
<feature type="region of interest" description="Disordered" evidence="7">
    <location>
        <begin position="542"/>
        <end position="561"/>
    </location>
</feature>
<proteinExistence type="predicted"/>
<feature type="domain" description="C2H2-type" evidence="8">
    <location>
        <begin position="523"/>
        <end position="551"/>
    </location>
</feature>
<evidence type="ECO:0000256" key="5">
    <source>
        <dbReference type="ARBA" id="ARBA00023242"/>
    </source>
</evidence>
<feature type="domain" description="C2H2-type" evidence="8">
    <location>
        <begin position="42"/>
        <end position="70"/>
    </location>
</feature>
<dbReference type="Proteomes" id="UP000708208">
    <property type="component" value="Unassembled WGS sequence"/>
</dbReference>
<comment type="caution">
    <text evidence="9">The sequence shown here is derived from an EMBL/GenBank/DDBJ whole genome shotgun (WGS) entry which is preliminary data.</text>
</comment>
<dbReference type="AlphaFoldDB" id="A0A8J2JUB9"/>
<dbReference type="PANTHER" id="PTHR24394:SF29">
    <property type="entry name" value="MYONEURIN"/>
    <property type="match status" value="1"/>
</dbReference>
<keyword evidence="5" id="KW-0539">Nucleus</keyword>
<evidence type="ECO:0000313" key="9">
    <source>
        <dbReference type="EMBL" id="CAG7701949.1"/>
    </source>
</evidence>
<feature type="domain" description="C2H2-type" evidence="8">
    <location>
        <begin position="407"/>
        <end position="435"/>
    </location>
</feature>
<feature type="domain" description="C2H2-type" evidence="8">
    <location>
        <begin position="468"/>
        <end position="495"/>
    </location>
</feature>
<keyword evidence="1" id="KW-0479">Metal-binding</keyword>
<evidence type="ECO:0000256" key="2">
    <source>
        <dbReference type="ARBA" id="ARBA00022737"/>
    </source>
</evidence>
<sequence>MHENTHSNTRSFLCEVCGKGFNTVTNLRAHRRRLAHYQTSKLSCHQCGKSFISEQNLENHICGTHVKFKKQETRPPQITKLCEECGQVCETDDLLNAHMHDLHPETRSGDHNQEIDTDDLSDKIITEDNDLEASNNHSEIASPNPVEFLNSLTELGESDNRSVGSDSNNNDSIAAETPAIDYSESEVEFDCDITPLNLDSYDTVVESVATTPMVQTVSTKPNRLAHKDTNVKDKNGRKCPICKLVLTKRVNFDQHVELHNGQQDFPCKECPARYGSVPQLINHTKRRHNITGFKSHCRICGRSFPKESFRSHQRDAHGVANIETTFDHDNNLISFECHACNETFQKETYVIDGDQIQVPCQHGNCSCKATFSDFRYFLDHHKKICTLLYWINRPATKSASYRKAGSIKCQFCEKTFGRQDILDAHVLIHHTEEKNLQERQAGNQTINTRGKVEGAVSTAQIGSAGGQHVCEICGKCFKLASYLRYHSSTHTGDRPFQCEVCGKDFRTLSNLKEHADIHVDATFPCYVCGKLFKTQKNVKNHVYSAHEKRRPPRNKKKIQTN</sequence>
<keyword evidence="3 6" id="KW-0863">Zinc-finger</keyword>
<gene>
    <name evidence="9" type="ORF">AFUS01_LOCUS4371</name>
</gene>
<evidence type="ECO:0000256" key="1">
    <source>
        <dbReference type="ARBA" id="ARBA00022723"/>
    </source>
</evidence>
<dbReference type="GO" id="GO:0003677">
    <property type="term" value="F:DNA binding"/>
    <property type="evidence" value="ECO:0007669"/>
    <property type="project" value="UniProtKB-KW"/>
</dbReference>
<dbReference type="OrthoDB" id="1095242at2759"/>
<evidence type="ECO:0000313" key="10">
    <source>
        <dbReference type="Proteomes" id="UP000708208"/>
    </source>
</evidence>
<name>A0A8J2JUB9_9HEXA</name>
<keyword evidence="4" id="KW-0862">Zinc</keyword>
<dbReference type="PROSITE" id="PS00028">
    <property type="entry name" value="ZINC_FINGER_C2H2_1"/>
    <property type="match status" value="9"/>
</dbReference>
<dbReference type="Pfam" id="PF13912">
    <property type="entry name" value="zf-C2H2_6"/>
    <property type="match status" value="1"/>
</dbReference>
<feature type="domain" description="C2H2-type" evidence="8">
    <location>
        <begin position="12"/>
        <end position="41"/>
    </location>
</feature>
<evidence type="ECO:0000256" key="3">
    <source>
        <dbReference type="ARBA" id="ARBA00022771"/>
    </source>
</evidence>
<dbReference type="GO" id="GO:0005634">
    <property type="term" value="C:nucleus"/>
    <property type="evidence" value="ECO:0007669"/>
    <property type="project" value="TreeGrafter"/>
</dbReference>
<dbReference type="GO" id="GO:0000981">
    <property type="term" value="F:DNA-binding transcription factor activity, RNA polymerase II-specific"/>
    <property type="evidence" value="ECO:0007669"/>
    <property type="project" value="TreeGrafter"/>
</dbReference>
<organism evidence="9 10">
    <name type="scientific">Allacma fusca</name>
    <dbReference type="NCBI Taxonomy" id="39272"/>
    <lineage>
        <taxon>Eukaryota</taxon>
        <taxon>Metazoa</taxon>
        <taxon>Ecdysozoa</taxon>
        <taxon>Arthropoda</taxon>
        <taxon>Hexapoda</taxon>
        <taxon>Collembola</taxon>
        <taxon>Symphypleona</taxon>
        <taxon>Sminthuridae</taxon>
        <taxon>Allacma</taxon>
    </lineage>
</organism>
<feature type="compositionally biased region" description="Basic residues" evidence="7">
    <location>
        <begin position="547"/>
        <end position="561"/>
    </location>
</feature>
<evidence type="ECO:0000256" key="6">
    <source>
        <dbReference type="PROSITE-ProRule" id="PRU00042"/>
    </source>
</evidence>
<reference evidence="9" key="1">
    <citation type="submission" date="2021-06" db="EMBL/GenBank/DDBJ databases">
        <authorList>
            <person name="Hodson N. C."/>
            <person name="Mongue J. A."/>
            <person name="Jaron S. K."/>
        </authorList>
    </citation>
    <scope>NUCLEOTIDE SEQUENCE</scope>
</reference>
<keyword evidence="2" id="KW-0677">Repeat</keyword>
<keyword evidence="10" id="KW-1185">Reference proteome</keyword>
<evidence type="ECO:0000256" key="4">
    <source>
        <dbReference type="ARBA" id="ARBA00022833"/>
    </source>
</evidence>
<evidence type="ECO:0000256" key="7">
    <source>
        <dbReference type="SAM" id="MobiDB-lite"/>
    </source>
</evidence>
<dbReference type="Pfam" id="PF00096">
    <property type="entry name" value="zf-C2H2"/>
    <property type="match status" value="4"/>
</dbReference>
<dbReference type="PANTHER" id="PTHR24394">
    <property type="entry name" value="ZINC FINGER PROTEIN"/>
    <property type="match status" value="1"/>
</dbReference>
<dbReference type="PROSITE" id="PS50157">
    <property type="entry name" value="ZINC_FINGER_C2H2_2"/>
    <property type="match status" value="6"/>
</dbReference>
<dbReference type="EMBL" id="CAJVCH010027233">
    <property type="protein sequence ID" value="CAG7701949.1"/>
    <property type="molecule type" value="Genomic_DNA"/>
</dbReference>
<feature type="domain" description="C2H2-type" evidence="8">
    <location>
        <begin position="496"/>
        <end position="518"/>
    </location>
</feature>
<dbReference type="GO" id="GO:0008270">
    <property type="term" value="F:zinc ion binding"/>
    <property type="evidence" value="ECO:0007669"/>
    <property type="project" value="UniProtKB-KW"/>
</dbReference>
<dbReference type="FunFam" id="3.30.160.60:FF:000624">
    <property type="entry name" value="zinc finger protein 697"/>
    <property type="match status" value="1"/>
</dbReference>
<dbReference type="InterPro" id="IPR013087">
    <property type="entry name" value="Znf_C2H2_type"/>
</dbReference>
<evidence type="ECO:0000259" key="8">
    <source>
        <dbReference type="PROSITE" id="PS50157"/>
    </source>
</evidence>